<dbReference type="EMBL" id="CP058214">
    <property type="protein sequence ID" value="QPC43160.1"/>
    <property type="molecule type" value="Genomic_DNA"/>
</dbReference>
<proteinExistence type="predicted"/>
<protein>
    <submittedName>
        <fullName evidence="2">Isocitrate lyase/PEP mutase family protein</fullName>
    </submittedName>
</protein>
<dbReference type="Pfam" id="PF13714">
    <property type="entry name" value="PEP_mutase"/>
    <property type="match status" value="1"/>
</dbReference>
<dbReference type="CDD" id="cd00377">
    <property type="entry name" value="ICL_PEPM"/>
    <property type="match status" value="1"/>
</dbReference>
<dbReference type="AlphaFoldDB" id="A0A7S8C4B7"/>
<dbReference type="Proteomes" id="UP000593594">
    <property type="component" value="Chromosome"/>
</dbReference>
<dbReference type="Gene3D" id="3.20.20.60">
    <property type="entry name" value="Phosphoenolpyruvate-binding domains"/>
    <property type="match status" value="1"/>
</dbReference>
<sequence>MKTLKTLLDRGELIVAPGVYDPISAKLAERAGFPVLYMTGFGTVAAHLGLPDAGLATYTEMVGRVAVIAGAVSVPVIADGDTGYGGLVNLRRTVQGYERAGAAGIQLEDQLFPKKCGHTPGRQVIAADDMADKIALACDTRQSDDFLIVARTDARTAHGLDEALERAAAYAEAGADILFVESPETEEEMARIASELGRPVLANMVEGGRTPLLGRDRLAALGFAMAIFPVTGLLASAAALERTYRTLAAEGSSAEAGLDLYPFAEMTRLMGFEEIWAFEKRWAR</sequence>
<dbReference type="KEGG" id="kmn:HW532_10930"/>
<keyword evidence="1" id="KW-0812">Transmembrane</keyword>
<dbReference type="SUPFAM" id="SSF51621">
    <property type="entry name" value="Phosphoenolpyruvate/pyruvate domain"/>
    <property type="match status" value="1"/>
</dbReference>
<keyword evidence="1" id="KW-1133">Transmembrane helix</keyword>
<keyword evidence="2" id="KW-0456">Lyase</keyword>
<dbReference type="PANTHER" id="PTHR42905">
    <property type="entry name" value="PHOSPHOENOLPYRUVATE CARBOXYLASE"/>
    <property type="match status" value="1"/>
</dbReference>
<dbReference type="PANTHER" id="PTHR42905:SF2">
    <property type="entry name" value="PHOSPHOENOLPYRUVATE CARBOXYLASE FAMILY PROTEIN"/>
    <property type="match status" value="1"/>
</dbReference>
<gene>
    <name evidence="2" type="ORF">HW532_10930</name>
</gene>
<evidence type="ECO:0000313" key="2">
    <source>
        <dbReference type="EMBL" id="QPC43160.1"/>
    </source>
</evidence>
<dbReference type="InterPro" id="IPR040442">
    <property type="entry name" value="Pyrv_kinase-like_dom_sf"/>
</dbReference>
<keyword evidence="3" id="KW-1185">Reference proteome</keyword>
<reference evidence="2 3" key="1">
    <citation type="submission" date="2020-06" db="EMBL/GenBank/DDBJ databases">
        <title>Genome sequence of 2 isolates from Red Sea Mangroves.</title>
        <authorList>
            <person name="Sefrji F."/>
            <person name="Michoud G."/>
            <person name="Merlino G."/>
            <person name="Daffonchio D."/>
        </authorList>
    </citation>
    <scope>NUCLEOTIDE SEQUENCE [LARGE SCALE GENOMIC DNA]</scope>
    <source>
        <strain evidence="2 3">R1DC25</strain>
    </source>
</reference>
<dbReference type="InterPro" id="IPR015813">
    <property type="entry name" value="Pyrv/PenolPyrv_kinase-like_dom"/>
</dbReference>
<dbReference type="InterPro" id="IPR039556">
    <property type="entry name" value="ICL/PEPM"/>
</dbReference>
<name>A0A7S8C4B7_9HYPH</name>
<evidence type="ECO:0000256" key="1">
    <source>
        <dbReference type="SAM" id="Phobius"/>
    </source>
</evidence>
<organism evidence="2 3">
    <name type="scientific">Kaustia mangrovi</name>
    <dbReference type="NCBI Taxonomy" id="2593653"/>
    <lineage>
        <taxon>Bacteria</taxon>
        <taxon>Pseudomonadati</taxon>
        <taxon>Pseudomonadota</taxon>
        <taxon>Alphaproteobacteria</taxon>
        <taxon>Hyphomicrobiales</taxon>
        <taxon>Parvibaculaceae</taxon>
        <taxon>Kaustia</taxon>
    </lineage>
</organism>
<feature type="transmembrane region" description="Helical" evidence="1">
    <location>
        <begin position="218"/>
        <end position="240"/>
    </location>
</feature>
<accession>A0A7S8C4B7</accession>
<dbReference type="RefSeq" id="WP_213160520.1">
    <property type="nucleotide sequence ID" value="NZ_CP058214.1"/>
</dbReference>
<keyword evidence="1" id="KW-0472">Membrane</keyword>
<evidence type="ECO:0000313" key="3">
    <source>
        <dbReference type="Proteomes" id="UP000593594"/>
    </source>
</evidence>
<dbReference type="GO" id="GO:0016829">
    <property type="term" value="F:lyase activity"/>
    <property type="evidence" value="ECO:0007669"/>
    <property type="project" value="UniProtKB-KW"/>
</dbReference>